<dbReference type="CDD" id="cd00143">
    <property type="entry name" value="PP2Cc"/>
    <property type="match status" value="1"/>
</dbReference>
<dbReference type="InterPro" id="IPR015655">
    <property type="entry name" value="PP2C"/>
</dbReference>
<evidence type="ECO:0000256" key="3">
    <source>
        <dbReference type="ARBA" id="ARBA00022912"/>
    </source>
</evidence>
<dbReference type="InterPro" id="IPR000222">
    <property type="entry name" value="PP2C_BS"/>
</dbReference>
<dbReference type="AlphaFoldDB" id="A0AAF0DAJ5"/>
<feature type="region of interest" description="Disordered" evidence="5">
    <location>
        <begin position="87"/>
        <end position="122"/>
    </location>
</feature>
<dbReference type="SMART" id="SM00332">
    <property type="entry name" value="PP2Cc"/>
    <property type="match status" value="1"/>
</dbReference>
<keyword evidence="8" id="KW-1185">Reference proteome</keyword>
<comment type="similarity">
    <text evidence="4">Belongs to the PP2C family.</text>
</comment>
<dbReference type="GO" id="GO:0046872">
    <property type="term" value="F:metal ion binding"/>
    <property type="evidence" value="ECO:0007669"/>
    <property type="project" value="UniProtKB-KW"/>
</dbReference>
<dbReference type="Gene3D" id="3.60.40.10">
    <property type="entry name" value="PPM-type phosphatase domain"/>
    <property type="match status" value="2"/>
</dbReference>
<dbReference type="SUPFAM" id="SSF81606">
    <property type="entry name" value="PP2C-like"/>
    <property type="match status" value="1"/>
</dbReference>
<name>A0AAF0DAJ5_9EURO</name>
<dbReference type="PROSITE" id="PS51746">
    <property type="entry name" value="PPM_2"/>
    <property type="match status" value="1"/>
</dbReference>
<evidence type="ECO:0000313" key="8">
    <source>
        <dbReference type="Proteomes" id="UP001219355"/>
    </source>
</evidence>
<dbReference type="EMBL" id="CP120627">
    <property type="protein sequence ID" value="WEW54675.1"/>
    <property type="molecule type" value="Genomic_DNA"/>
</dbReference>
<keyword evidence="2 4" id="KW-0378">Hydrolase</keyword>
<dbReference type="GO" id="GO:0004722">
    <property type="term" value="F:protein serine/threonine phosphatase activity"/>
    <property type="evidence" value="ECO:0007669"/>
    <property type="project" value="InterPro"/>
</dbReference>
<dbReference type="PANTHER" id="PTHR13832:SF589">
    <property type="entry name" value="[PYRUVATE DEHYDROGENASE [ACETYL-TRANSFERRING]]-PHOSPHATASE 2, MITOCHONDRIAL"/>
    <property type="match status" value="1"/>
</dbReference>
<dbReference type="InterPro" id="IPR036457">
    <property type="entry name" value="PPM-type-like_dom_sf"/>
</dbReference>
<feature type="compositionally biased region" description="Low complexity" evidence="5">
    <location>
        <begin position="279"/>
        <end position="290"/>
    </location>
</feature>
<evidence type="ECO:0000313" key="7">
    <source>
        <dbReference type="EMBL" id="WEW54675.1"/>
    </source>
</evidence>
<accession>A0AAF0DAJ5</accession>
<reference evidence="7" key="1">
    <citation type="submission" date="2023-03" db="EMBL/GenBank/DDBJ databases">
        <title>Emydomyces testavorans Genome Sequence.</title>
        <authorList>
            <person name="Hoyer L."/>
        </authorList>
    </citation>
    <scope>NUCLEOTIDE SEQUENCE</scope>
    <source>
        <strain evidence="7">16-2883</strain>
    </source>
</reference>
<feature type="compositionally biased region" description="Basic and acidic residues" evidence="5">
    <location>
        <begin position="616"/>
        <end position="634"/>
    </location>
</feature>
<dbReference type="Pfam" id="PF00481">
    <property type="entry name" value="PP2C"/>
    <property type="match status" value="1"/>
</dbReference>
<feature type="compositionally biased region" description="Polar residues" evidence="5">
    <location>
        <begin position="189"/>
        <end position="200"/>
    </location>
</feature>
<organism evidence="7 8">
    <name type="scientific">Emydomyces testavorans</name>
    <dbReference type="NCBI Taxonomy" id="2070801"/>
    <lineage>
        <taxon>Eukaryota</taxon>
        <taxon>Fungi</taxon>
        <taxon>Dikarya</taxon>
        <taxon>Ascomycota</taxon>
        <taxon>Pezizomycotina</taxon>
        <taxon>Eurotiomycetes</taxon>
        <taxon>Eurotiomycetidae</taxon>
        <taxon>Onygenales</taxon>
        <taxon>Nannizziopsiaceae</taxon>
        <taxon>Emydomyces</taxon>
    </lineage>
</organism>
<evidence type="ECO:0000256" key="2">
    <source>
        <dbReference type="ARBA" id="ARBA00022801"/>
    </source>
</evidence>
<dbReference type="PANTHER" id="PTHR13832">
    <property type="entry name" value="PROTEIN PHOSPHATASE 2C"/>
    <property type="match status" value="1"/>
</dbReference>
<evidence type="ECO:0000256" key="5">
    <source>
        <dbReference type="SAM" id="MobiDB-lite"/>
    </source>
</evidence>
<protein>
    <submittedName>
        <fullName evidence="7">Protein phosphatase 2C 6</fullName>
    </submittedName>
</protein>
<feature type="compositionally biased region" description="Polar residues" evidence="5">
    <location>
        <begin position="103"/>
        <end position="114"/>
    </location>
</feature>
<evidence type="ECO:0000256" key="1">
    <source>
        <dbReference type="ARBA" id="ARBA00022723"/>
    </source>
</evidence>
<dbReference type="PROSITE" id="PS01032">
    <property type="entry name" value="PPM_1"/>
    <property type="match status" value="1"/>
</dbReference>
<dbReference type="InterPro" id="IPR001932">
    <property type="entry name" value="PPM-type_phosphatase-like_dom"/>
</dbReference>
<feature type="region of interest" description="Disordered" evidence="5">
    <location>
        <begin position="182"/>
        <end position="201"/>
    </location>
</feature>
<keyword evidence="1" id="KW-0479">Metal-binding</keyword>
<feature type="domain" description="PPM-type phosphatase" evidence="6">
    <location>
        <begin position="181"/>
        <end position="599"/>
    </location>
</feature>
<sequence>MSSRLYACTKYQHPTVELVCIWLTRISVGSTGFIATFLRRQHTDAVSGSRCQHQVQHSQPTSATSKQRERRYFHDYFVTHLPVSSLHPDSQISRGPFHHLPRSESTPHISSTKGASPATVLSPVGVSRETTVVRIPLRNAKHHFGASLSRGSRPTNEDTYQAGVIELPAFAKRPPLSLTIGHRSEDKTGSNAPAENQVAENATGDPQVFYYGVFDGHGGVVCSELLRDRLHGYVQETAMAFELGSSLGKHTTLPYRPVRNREAFRESQHAYSHAVNDRSTPYSPSSGSHGGSHIFSGELPILQPGNRAKIGNLEKSLVASWRDLVGGYFRRFKPAHFCYFGENDLHTDGFEPGPHNLGLDMTMGVPIEEVLEYAFLKADYDFIRAQATKQNDDSARSERPLNELDILHNPGRLAPASVGGSTRFKGGSTCSIALISTPTPAPYWHPSAPSSLVVSHVGDTRVLLCSTATGMAIPLTTDHHPSSPVESNRLRRYATSLVTDSFGEERISGLANSRAFGDIQSKRIGISAEPEIRRVEMGPAEYSFLVLMSDGVSGTLSDQEIVDVVKEARTPEEGACDVVGFATEVSRDGDNATCLVVRLGGWERRLEGGLGSMGTKESRDWRKQEASDPRGRRR</sequence>
<proteinExistence type="inferred from homology"/>
<feature type="region of interest" description="Disordered" evidence="5">
    <location>
        <begin position="266"/>
        <end position="290"/>
    </location>
</feature>
<gene>
    <name evidence="7" type="primary">PTC6</name>
    <name evidence="7" type="ORF">PRK78_000097</name>
</gene>
<evidence type="ECO:0000259" key="6">
    <source>
        <dbReference type="PROSITE" id="PS51746"/>
    </source>
</evidence>
<feature type="region of interest" description="Disordered" evidence="5">
    <location>
        <begin position="608"/>
        <end position="634"/>
    </location>
</feature>
<keyword evidence="3 4" id="KW-0904">Protein phosphatase</keyword>
<evidence type="ECO:0000256" key="4">
    <source>
        <dbReference type="RuleBase" id="RU003465"/>
    </source>
</evidence>
<dbReference type="Proteomes" id="UP001219355">
    <property type="component" value="Chromosome 1"/>
</dbReference>